<organism evidence="7">
    <name type="scientific">Xenopus tropicalis</name>
    <name type="common">Western clawed frog</name>
    <name type="synonym">Silurana tropicalis</name>
    <dbReference type="NCBI Taxonomy" id="8364"/>
    <lineage>
        <taxon>Eukaryota</taxon>
        <taxon>Metazoa</taxon>
        <taxon>Chordata</taxon>
        <taxon>Craniata</taxon>
        <taxon>Vertebrata</taxon>
        <taxon>Euteleostomi</taxon>
        <taxon>Amphibia</taxon>
        <taxon>Batrachia</taxon>
        <taxon>Anura</taxon>
        <taxon>Pipoidea</taxon>
        <taxon>Pipidae</taxon>
        <taxon>Xenopodinae</taxon>
        <taxon>Xenopus</taxon>
        <taxon>Silurana</taxon>
    </lineage>
</organism>
<dbReference type="Ensembl" id="ENSXETT00000118643">
    <property type="protein sequence ID" value="ENSXETP00000111563"/>
    <property type="gene ID" value="ENSXETG00000043243"/>
</dbReference>
<dbReference type="CDD" id="cd00112">
    <property type="entry name" value="LDLa"/>
    <property type="match status" value="1"/>
</dbReference>
<evidence type="ECO:0000256" key="2">
    <source>
        <dbReference type="ARBA" id="ARBA00022737"/>
    </source>
</evidence>
<evidence type="ECO:0000256" key="5">
    <source>
        <dbReference type="PROSITE-ProRule" id="PRU00124"/>
    </source>
</evidence>
<feature type="chain" id="PRO_5030687800" evidence="6">
    <location>
        <begin position="22"/>
        <end position="93"/>
    </location>
</feature>
<dbReference type="InterPro" id="IPR002172">
    <property type="entry name" value="LDrepeatLR_classA_rpt"/>
</dbReference>
<dbReference type="PROSITE" id="PS50068">
    <property type="entry name" value="LDLRA_2"/>
    <property type="match status" value="1"/>
</dbReference>
<proteinExistence type="predicted"/>
<dbReference type="InterPro" id="IPR023415">
    <property type="entry name" value="LDLR_class-A_CS"/>
</dbReference>
<evidence type="ECO:0000256" key="1">
    <source>
        <dbReference type="ARBA" id="ARBA00022729"/>
    </source>
</evidence>
<comment type="caution">
    <text evidence="5">Lacks conserved residue(s) required for the propagation of feature annotation.</text>
</comment>
<sequence>QMSLLKVLLCLSTVMVKLSSGAGSRQLHCPTDEFECDGHCVPKAWRCDGHPDCEDQSDEELCEVPTVGLYLYSSVYLICLSIFDLQVHLSVHC</sequence>
<keyword evidence="2" id="KW-0677">Repeat</keyword>
<feature type="signal peptide" evidence="6">
    <location>
        <begin position="1"/>
        <end position="21"/>
    </location>
</feature>
<dbReference type="AlphaFoldDB" id="A0A803JU61"/>
<dbReference type="Gene3D" id="4.10.400.10">
    <property type="entry name" value="Low-density Lipoprotein Receptor"/>
    <property type="match status" value="1"/>
</dbReference>
<evidence type="ECO:0000313" key="7">
    <source>
        <dbReference type="Ensembl" id="ENSXETP00000111563"/>
    </source>
</evidence>
<evidence type="ECO:0000256" key="3">
    <source>
        <dbReference type="ARBA" id="ARBA00023157"/>
    </source>
</evidence>
<dbReference type="InParanoid" id="A0A803JU61"/>
<dbReference type="Pfam" id="PF00057">
    <property type="entry name" value="Ldl_recept_a"/>
    <property type="match status" value="1"/>
</dbReference>
<evidence type="ECO:0000256" key="4">
    <source>
        <dbReference type="ARBA" id="ARBA00023180"/>
    </source>
</evidence>
<dbReference type="FunFam" id="4.10.400.10:FF:000034">
    <property type="entry name" value="Low-density lipoprotein receptor-related protein 2"/>
    <property type="match status" value="1"/>
</dbReference>
<name>A0A803JU61_XENTR</name>
<reference evidence="7" key="2">
    <citation type="submission" date="2021-03" db="UniProtKB">
        <authorList>
            <consortium name="Ensembl"/>
        </authorList>
    </citation>
    <scope>IDENTIFICATION</scope>
</reference>
<dbReference type="InterPro" id="IPR036055">
    <property type="entry name" value="LDL_receptor-like_sf"/>
</dbReference>
<protein>
    <submittedName>
        <fullName evidence="7">Uncharacterized protein</fullName>
    </submittedName>
</protein>
<dbReference type="PROSITE" id="PS01209">
    <property type="entry name" value="LDLRA_1"/>
    <property type="match status" value="1"/>
</dbReference>
<keyword evidence="3 5" id="KW-1015">Disulfide bond</keyword>
<evidence type="ECO:0000256" key="6">
    <source>
        <dbReference type="SAM" id="SignalP"/>
    </source>
</evidence>
<reference evidence="7" key="1">
    <citation type="journal article" date="2010" name="Science">
        <title>The genome of the Western clawed frog Xenopus tropicalis.</title>
        <authorList>
            <person name="Hellsten U."/>
            <person name="Harland R.M."/>
            <person name="Gilchrist M.J."/>
            <person name="Hendrix D."/>
            <person name="Jurka J."/>
            <person name="Kapitonov V."/>
            <person name="Ovcharenko I."/>
            <person name="Putnam N.H."/>
            <person name="Shu S."/>
            <person name="Taher L."/>
            <person name="Blitz I.L."/>
            <person name="Blumberg B."/>
            <person name="Dichmann D.S."/>
            <person name="Dubchak I."/>
            <person name="Amaya E."/>
            <person name="Detter J.C."/>
            <person name="Fletcher R."/>
            <person name="Gerhard D.S."/>
            <person name="Goodstein D."/>
            <person name="Graves T."/>
            <person name="Grigoriev I.V."/>
            <person name="Grimwood J."/>
            <person name="Kawashima T."/>
            <person name="Lindquist E."/>
            <person name="Lucas S.M."/>
            <person name="Mead P.E."/>
            <person name="Mitros T."/>
            <person name="Ogino H."/>
            <person name="Ohta Y."/>
            <person name="Poliakov A.V."/>
            <person name="Pollet N."/>
            <person name="Robert J."/>
            <person name="Salamov A."/>
            <person name="Sater A.K."/>
            <person name="Schmutz J."/>
            <person name="Terry A."/>
            <person name="Vize P.D."/>
            <person name="Warren W.C."/>
            <person name="Wells D."/>
            <person name="Wills A."/>
            <person name="Wilson R.K."/>
            <person name="Zimmerman L.B."/>
            <person name="Zorn A.M."/>
            <person name="Grainger R."/>
            <person name="Grammer T."/>
            <person name="Khokha M.K."/>
            <person name="Richardson P.M."/>
            <person name="Rokhsar D.S."/>
        </authorList>
    </citation>
    <scope>NUCLEOTIDE SEQUENCE [LARGE SCALE GENOMIC DNA]</scope>
    <source>
        <strain evidence="7">Nigerian</strain>
    </source>
</reference>
<dbReference type="SUPFAM" id="SSF57424">
    <property type="entry name" value="LDL receptor-like module"/>
    <property type="match status" value="1"/>
</dbReference>
<accession>A0A803JU61</accession>
<dbReference type="SMART" id="SM00192">
    <property type="entry name" value="LDLa"/>
    <property type="match status" value="1"/>
</dbReference>
<keyword evidence="1 6" id="KW-0732">Signal</keyword>
<keyword evidence="4" id="KW-0325">Glycoprotein</keyword>
<feature type="disulfide bond" evidence="5">
    <location>
        <begin position="47"/>
        <end position="62"/>
    </location>
</feature>